<dbReference type="CDD" id="cd04300">
    <property type="entry name" value="GT35_Glycogen_Phosphorylase"/>
    <property type="match status" value="1"/>
</dbReference>
<comment type="catalytic activity">
    <reaction evidence="1 13">
        <text>[(1-&gt;4)-alpha-D-glucosyl](n) + phosphate = [(1-&gt;4)-alpha-D-glucosyl](n-1) + alpha-D-glucose 1-phosphate</text>
        <dbReference type="Rhea" id="RHEA:41732"/>
        <dbReference type="Rhea" id="RHEA-COMP:9584"/>
        <dbReference type="Rhea" id="RHEA-COMP:9586"/>
        <dbReference type="ChEBI" id="CHEBI:15444"/>
        <dbReference type="ChEBI" id="CHEBI:43474"/>
        <dbReference type="ChEBI" id="CHEBI:58601"/>
        <dbReference type="EC" id="2.4.1.1"/>
    </reaction>
</comment>
<evidence type="ECO:0000256" key="2">
    <source>
        <dbReference type="ARBA" id="ARBA00001933"/>
    </source>
</evidence>
<dbReference type="InterPro" id="IPR000811">
    <property type="entry name" value="Glyco_trans_35"/>
</dbReference>
<dbReference type="KEGG" id="mrd:Mrad2831_1594"/>
<keyword evidence="6" id="KW-0021">Allosteric enzyme</keyword>
<evidence type="ECO:0000256" key="10">
    <source>
        <dbReference type="ARBA" id="ARBA00023277"/>
    </source>
</evidence>
<evidence type="ECO:0000256" key="8">
    <source>
        <dbReference type="ARBA" id="ARBA00022679"/>
    </source>
</evidence>
<organism evidence="15 16">
    <name type="scientific">Methylobacterium radiotolerans (strain ATCC 27329 / DSM 1819 / JCM 2831 / NBRC 15690 / NCIMB 10815 / 0-1)</name>
    <dbReference type="NCBI Taxonomy" id="426355"/>
    <lineage>
        <taxon>Bacteria</taxon>
        <taxon>Pseudomonadati</taxon>
        <taxon>Pseudomonadota</taxon>
        <taxon>Alphaproteobacteria</taxon>
        <taxon>Hyphomicrobiales</taxon>
        <taxon>Methylobacteriaceae</taxon>
        <taxon>Methylobacterium</taxon>
    </lineage>
</organism>
<dbReference type="PIRSF" id="PIRSF000460">
    <property type="entry name" value="Pprylas_GlgP"/>
    <property type="match status" value="1"/>
</dbReference>
<feature type="compositionally biased region" description="Basic and acidic residues" evidence="14">
    <location>
        <begin position="1"/>
        <end position="10"/>
    </location>
</feature>
<dbReference type="GO" id="GO:0008184">
    <property type="term" value="F:glycogen phosphorylase activity"/>
    <property type="evidence" value="ECO:0007669"/>
    <property type="project" value="InterPro"/>
</dbReference>
<dbReference type="Gene3D" id="3.40.50.2000">
    <property type="entry name" value="Glycogen Phosphorylase B"/>
    <property type="match status" value="2"/>
</dbReference>
<dbReference type="PANTHER" id="PTHR11468:SF3">
    <property type="entry name" value="GLYCOGEN PHOSPHORYLASE, LIVER FORM"/>
    <property type="match status" value="1"/>
</dbReference>
<dbReference type="EMBL" id="CP001001">
    <property type="protein sequence ID" value="ACB23589.1"/>
    <property type="molecule type" value="Genomic_DNA"/>
</dbReference>
<evidence type="ECO:0000313" key="16">
    <source>
        <dbReference type="Proteomes" id="UP000006589"/>
    </source>
</evidence>
<keyword evidence="7 13" id="KW-0328">Glycosyltransferase</keyword>
<evidence type="ECO:0000256" key="5">
    <source>
        <dbReference type="ARBA" id="ARBA00022490"/>
    </source>
</evidence>
<feature type="region of interest" description="Disordered" evidence="14">
    <location>
        <begin position="1"/>
        <end position="29"/>
    </location>
</feature>
<dbReference type="GO" id="GO:0030170">
    <property type="term" value="F:pyridoxal phosphate binding"/>
    <property type="evidence" value="ECO:0007669"/>
    <property type="project" value="InterPro"/>
</dbReference>
<dbReference type="AlphaFoldDB" id="B1M6C9"/>
<dbReference type="InterPro" id="IPR011833">
    <property type="entry name" value="Glycg_phsphrylas"/>
</dbReference>
<keyword evidence="9 12" id="KW-0663">Pyridoxal phosphate</keyword>
<dbReference type="Pfam" id="PF00343">
    <property type="entry name" value="Phosphorylase"/>
    <property type="match status" value="1"/>
</dbReference>
<evidence type="ECO:0000256" key="9">
    <source>
        <dbReference type="ARBA" id="ARBA00022898"/>
    </source>
</evidence>
<dbReference type="FunFam" id="3.40.50.2000:FF:000153">
    <property type="entry name" value="Alpha-1,4 glucan phosphorylase"/>
    <property type="match status" value="1"/>
</dbReference>
<comment type="subcellular location">
    <subcellularLocation>
        <location evidence="3">Cytoplasm</location>
    </subcellularLocation>
</comment>
<dbReference type="Proteomes" id="UP000006589">
    <property type="component" value="Chromosome"/>
</dbReference>
<keyword evidence="8 13" id="KW-0808">Transferase</keyword>
<feature type="modified residue" description="N6-(pyridoxal phosphate)lysine" evidence="12">
    <location>
        <position position="720"/>
    </location>
</feature>
<dbReference type="GO" id="GO:0005737">
    <property type="term" value="C:cytoplasm"/>
    <property type="evidence" value="ECO:0007669"/>
    <property type="project" value="UniProtKB-SubCell"/>
</dbReference>
<dbReference type="NCBIfam" id="TIGR02093">
    <property type="entry name" value="P_ylase"/>
    <property type="match status" value="1"/>
</dbReference>
<gene>
    <name evidence="15" type="ordered locus">Mrad2831_1594</name>
</gene>
<comment type="function">
    <text evidence="13">Allosteric enzyme that catalyzes the rate-limiting step in glycogen catabolism, the phosphorolytic cleavage of glycogen to produce glucose-1-phosphate, and plays a central role in maintaining cellular and organismal glucose homeostasis.</text>
</comment>
<dbReference type="SUPFAM" id="SSF53756">
    <property type="entry name" value="UDP-Glycosyltransferase/glycogen phosphorylase"/>
    <property type="match status" value="1"/>
</dbReference>
<evidence type="ECO:0000256" key="13">
    <source>
        <dbReference type="RuleBase" id="RU000587"/>
    </source>
</evidence>
<name>B1M6C9_METRJ</name>
<evidence type="ECO:0000256" key="7">
    <source>
        <dbReference type="ARBA" id="ARBA00022676"/>
    </source>
</evidence>
<reference evidence="15 16" key="1">
    <citation type="submission" date="2008-03" db="EMBL/GenBank/DDBJ databases">
        <title>Complete sequence of chromosome of Methylobacterium radiotolerans JCM 2831.</title>
        <authorList>
            <consortium name="US DOE Joint Genome Institute"/>
            <person name="Copeland A."/>
            <person name="Lucas S."/>
            <person name="Lapidus A."/>
            <person name="Glavina del Rio T."/>
            <person name="Dalin E."/>
            <person name="Tice H."/>
            <person name="Bruce D."/>
            <person name="Goodwin L."/>
            <person name="Pitluck S."/>
            <person name="Kiss H."/>
            <person name="Brettin T."/>
            <person name="Detter J.C."/>
            <person name="Han C."/>
            <person name="Kuske C.R."/>
            <person name="Schmutz J."/>
            <person name="Larimer F."/>
            <person name="Land M."/>
            <person name="Hauser L."/>
            <person name="Kyrpides N."/>
            <person name="Mikhailova N."/>
            <person name="Marx C.J."/>
            <person name="Richardson P."/>
        </authorList>
    </citation>
    <scope>NUCLEOTIDE SEQUENCE [LARGE SCALE GENOMIC DNA]</scope>
    <source>
        <strain evidence="16">ATCC 27329 / DSM 1819 / JCM 2831 / NBRC 15690 / NCIMB 10815 / 0-1</strain>
    </source>
</reference>
<dbReference type="InterPro" id="IPR035090">
    <property type="entry name" value="Pyridoxal_P_attach_site"/>
</dbReference>
<dbReference type="PANTHER" id="PTHR11468">
    <property type="entry name" value="GLYCOGEN PHOSPHORYLASE"/>
    <property type="match status" value="1"/>
</dbReference>
<evidence type="ECO:0000256" key="12">
    <source>
        <dbReference type="PIRSR" id="PIRSR000460-1"/>
    </source>
</evidence>
<evidence type="ECO:0000256" key="11">
    <source>
        <dbReference type="ARBA" id="ARBA00025174"/>
    </source>
</evidence>
<dbReference type="GO" id="GO:0005980">
    <property type="term" value="P:glycogen catabolic process"/>
    <property type="evidence" value="ECO:0007669"/>
    <property type="project" value="TreeGrafter"/>
</dbReference>
<dbReference type="CAZy" id="GT35">
    <property type="family name" value="Glycosyltransferase Family 35"/>
</dbReference>
<dbReference type="HOGENOM" id="CLU_010198_1_1_5"/>
<dbReference type="STRING" id="426355.Mrad2831_1594"/>
<comment type="function">
    <text evidence="11">Phosphorylase is an important allosteric enzyme in carbohydrate metabolism. Enzymes from different sources differ in their regulatory mechanisms and in their natural substrates. However, all known phosphorylases share catalytic and structural properties.</text>
</comment>
<evidence type="ECO:0000256" key="3">
    <source>
        <dbReference type="ARBA" id="ARBA00004496"/>
    </source>
</evidence>
<keyword evidence="10 13" id="KW-0119">Carbohydrate metabolism</keyword>
<keyword evidence="5" id="KW-0963">Cytoplasm</keyword>
<comment type="similarity">
    <text evidence="4 13">Belongs to the glycogen phosphorylase family.</text>
</comment>
<evidence type="ECO:0000256" key="1">
    <source>
        <dbReference type="ARBA" id="ARBA00001275"/>
    </source>
</evidence>
<accession>B1M6C9</accession>
<sequence>MRRQSIKRDNPPTIPPALESGATTLGDPHVLNDVLTRPVPQDVARDERATEAPAPAAWTAPVLSGSGDAVVDLREAIRAKLTFALGRTPETARPRDWFAATALTLRERIVAAALASERGVPNKRVYYLSLEFLIGRLMSDALNNLGLTETTRSALRELGIDLDAVQEAEPDAALGNGGLGRLAACFMESMASIGIPAMGYGIRYDHGLFRQSFEDGWQREAPETWLAEGNPWEFARPEATYTIGFGGSVTLSSPEEGVIRRHWQPAETVRAVAHDVPVVGWRGRHVNGLRLWKAEAGEPVDLARFNGGDHVGAVAARMRAEAISRVLYPSDSSAEGQELRLRQEYFFTAASIQDLVARHVAERGDVRSLPDHAAIQLNDTHPAIAVPELMRVLLDVHGLSWEDAWHVTTHTLHYTNHTLLPEALETWPVELMERLLPRHMQIIYLINWMHLEEQAKHGRQDAAYLASISLIDESHGRRVRMGHLAFHGARRVNGVSALHTDLMRSTVFSDLHALDPDKIVNKTNGITFRRWFHNANPGLTRLAVETVGAGVLDDPELLRGLEARAEDPAFVARYAAVRRERKEALAALIAERTGIDVDPAALFDVQVKRIHEYKRQLLNVVETVALYQAIKAEPHRDWTPRVKIFAGKAAPSYVQAKLIIKLACDVAKAVNDDPEVADRLKVVFLPNYSVSLAESIIPAADLSEQISTAGMEASGTGNMKFALNGALTVGTLDGANIEIRDHVGAENIFIFGLEADGVRARQAEPDYAARAIQASPRLAAALDMIAAGRFSPEEPGRFRPLTDDLRRRDQYLLTADFDDYWRVQRAIDAAWRDPRGWWAKAIRNTARMAWFSSDRAMREYAEEIWRVRLG</sequence>
<dbReference type="PROSITE" id="PS00102">
    <property type="entry name" value="PHOSPHORYLASE"/>
    <property type="match status" value="1"/>
</dbReference>
<comment type="cofactor">
    <cofactor evidence="2 13">
        <name>pyridoxal 5'-phosphate</name>
        <dbReference type="ChEBI" id="CHEBI:597326"/>
    </cofactor>
</comment>
<evidence type="ECO:0000256" key="4">
    <source>
        <dbReference type="ARBA" id="ARBA00006047"/>
    </source>
</evidence>
<evidence type="ECO:0000256" key="14">
    <source>
        <dbReference type="SAM" id="MobiDB-lite"/>
    </source>
</evidence>
<evidence type="ECO:0000256" key="6">
    <source>
        <dbReference type="ARBA" id="ARBA00022533"/>
    </source>
</evidence>
<dbReference type="FunFam" id="3.40.50.2000:FF:000003">
    <property type="entry name" value="Alpha-1,4 glucan phosphorylase"/>
    <property type="match status" value="1"/>
</dbReference>
<proteinExistence type="inferred from homology"/>
<protein>
    <recommendedName>
        <fullName evidence="13">Alpha-1,4 glucan phosphorylase</fullName>
        <ecNumber evidence="13">2.4.1.1</ecNumber>
    </recommendedName>
</protein>
<dbReference type="EC" id="2.4.1.1" evidence="13"/>
<evidence type="ECO:0000313" key="15">
    <source>
        <dbReference type="EMBL" id="ACB23589.1"/>
    </source>
</evidence>
<dbReference type="eggNOG" id="COG0058">
    <property type="taxonomic scope" value="Bacteria"/>
</dbReference>